<evidence type="ECO:0000256" key="2">
    <source>
        <dbReference type="ARBA" id="ARBA00006850"/>
    </source>
</evidence>
<dbReference type="GO" id="GO:0006397">
    <property type="term" value="P:mRNA processing"/>
    <property type="evidence" value="ECO:0007669"/>
    <property type="project" value="UniProtKB-KW"/>
</dbReference>
<dbReference type="InterPro" id="IPR034101">
    <property type="entry name" value="Lsm4"/>
</dbReference>
<evidence type="ECO:0000259" key="12">
    <source>
        <dbReference type="PROSITE" id="PS52002"/>
    </source>
</evidence>
<evidence type="ECO:0000256" key="1">
    <source>
        <dbReference type="ARBA" id="ARBA00004123"/>
    </source>
</evidence>
<comment type="subcellular location">
    <subcellularLocation>
        <location evidence="1 10">Nucleus</location>
    </subcellularLocation>
</comment>
<dbReference type="CDD" id="cd01723">
    <property type="entry name" value="LSm4"/>
    <property type="match status" value="1"/>
</dbReference>
<dbReference type="FunFam" id="2.30.30.100:FF:000002">
    <property type="entry name" value="Small nuclear ribonucleoprotein Sm D3"/>
    <property type="match status" value="1"/>
</dbReference>
<protein>
    <recommendedName>
        <fullName evidence="10">U6 snRNA-associated Sm-like protein LSm4</fullName>
    </recommendedName>
</protein>
<dbReference type="GO" id="GO:0003723">
    <property type="term" value="F:RNA binding"/>
    <property type="evidence" value="ECO:0007669"/>
    <property type="project" value="UniProtKB-KW"/>
</dbReference>
<comment type="function">
    <text evidence="10">Binds specifically to the 3'-terminal U-tract of U6 snRNA.</text>
</comment>
<dbReference type="Pfam" id="PF01423">
    <property type="entry name" value="LSM"/>
    <property type="match status" value="1"/>
</dbReference>
<comment type="similarity">
    <text evidence="3">Belongs to the snRNP core protein family.</text>
</comment>
<evidence type="ECO:0000256" key="3">
    <source>
        <dbReference type="ARBA" id="ARBA00008146"/>
    </source>
</evidence>
<gene>
    <name evidence="10 13" type="primary">LSM4</name>
    <name evidence="13" type="ORF">Ciccas_010888</name>
</gene>
<evidence type="ECO:0000256" key="5">
    <source>
        <dbReference type="ARBA" id="ARBA00022728"/>
    </source>
</evidence>
<sequence>MLPISLLKAGINLPVLVELKNGETYNGHLAACDDWMNIFLKEVICTSRDGDKFWKMSECYIRGSIIKYLRLPDDIVDKVKESVQFVRNKTRRAGPPQGGPGNKFSKNIGRGEMVNRGRRDGSKGPQR</sequence>
<dbReference type="GO" id="GO:0008380">
    <property type="term" value="P:RNA splicing"/>
    <property type="evidence" value="ECO:0007669"/>
    <property type="project" value="UniProtKB-KW"/>
</dbReference>
<name>A0ABD2PSU3_9PLAT</name>
<dbReference type="PROSITE" id="PS52002">
    <property type="entry name" value="SM"/>
    <property type="match status" value="1"/>
</dbReference>
<dbReference type="InterPro" id="IPR010920">
    <property type="entry name" value="LSM_dom_sf"/>
</dbReference>
<dbReference type="GO" id="GO:0000956">
    <property type="term" value="P:nuclear-transcribed mRNA catabolic process"/>
    <property type="evidence" value="ECO:0007669"/>
    <property type="project" value="UniProtKB-UniRule"/>
</dbReference>
<dbReference type="SMART" id="SM00651">
    <property type="entry name" value="Sm"/>
    <property type="match status" value="1"/>
</dbReference>
<dbReference type="SUPFAM" id="SSF50182">
    <property type="entry name" value="Sm-like ribonucleoproteins"/>
    <property type="match status" value="1"/>
</dbReference>
<keyword evidence="4 10" id="KW-0507">mRNA processing</keyword>
<evidence type="ECO:0000256" key="4">
    <source>
        <dbReference type="ARBA" id="ARBA00022664"/>
    </source>
</evidence>
<dbReference type="InterPro" id="IPR047575">
    <property type="entry name" value="Sm"/>
</dbReference>
<dbReference type="GO" id="GO:0005681">
    <property type="term" value="C:spliceosomal complex"/>
    <property type="evidence" value="ECO:0007669"/>
    <property type="project" value="UniProtKB-UniRule"/>
</dbReference>
<evidence type="ECO:0000256" key="11">
    <source>
        <dbReference type="SAM" id="MobiDB-lite"/>
    </source>
</evidence>
<keyword evidence="8 10" id="KW-0539">Nucleus</keyword>
<evidence type="ECO:0000256" key="10">
    <source>
        <dbReference type="RuleBase" id="RU365049"/>
    </source>
</evidence>
<organism evidence="13 14">
    <name type="scientific">Cichlidogyrus casuarinus</name>
    <dbReference type="NCBI Taxonomy" id="1844966"/>
    <lineage>
        <taxon>Eukaryota</taxon>
        <taxon>Metazoa</taxon>
        <taxon>Spiralia</taxon>
        <taxon>Lophotrochozoa</taxon>
        <taxon>Platyhelminthes</taxon>
        <taxon>Monogenea</taxon>
        <taxon>Monopisthocotylea</taxon>
        <taxon>Dactylogyridea</taxon>
        <taxon>Ancyrocephalidae</taxon>
        <taxon>Cichlidogyrus</taxon>
    </lineage>
</organism>
<comment type="caution">
    <text evidence="13">The sequence shown here is derived from an EMBL/GenBank/DDBJ whole genome shotgun (WGS) entry which is preliminary data.</text>
</comment>
<evidence type="ECO:0000256" key="7">
    <source>
        <dbReference type="ARBA" id="ARBA00023187"/>
    </source>
</evidence>
<accession>A0ABD2PSU3</accession>
<evidence type="ECO:0000313" key="13">
    <source>
        <dbReference type="EMBL" id="KAL3310546.1"/>
    </source>
</evidence>
<dbReference type="EMBL" id="JBJKFK010002857">
    <property type="protein sequence ID" value="KAL3310546.1"/>
    <property type="molecule type" value="Genomic_DNA"/>
</dbReference>
<proteinExistence type="inferred from homology"/>
<keyword evidence="14" id="KW-1185">Reference proteome</keyword>
<dbReference type="Proteomes" id="UP001626550">
    <property type="component" value="Unassembled WGS sequence"/>
</dbReference>
<evidence type="ECO:0000256" key="9">
    <source>
        <dbReference type="ARBA" id="ARBA00023274"/>
    </source>
</evidence>
<feature type="region of interest" description="Disordered" evidence="11">
    <location>
        <begin position="87"/>
        <end position="127"/>
    </location>
</feature>
<keyword evidence="7 10" id="KW-0508">mRNA splicing</keyword>
<evidence type="ECO:0000313" key="14">
    <source>
        <dbReference type="Proteomes" id="UP001626550"/>
    </source>
</evidence>
<dbReference type="InterPro" id="IPR001163">
    <property type="entry name" value="Sm_dom_euk/arc"/>
</dbReference>
<dbReference type="AlphaFoldDB" id="A0ABD2PSU3"/>
<evidence type="ECO:0000256" key="8">
    <source>
        <dbReference type="ARBA" id="ARBA00023242"/>
    </source>
</evidence>
<keyword evidence="6 10" id="KW-0694">RNA-binding</keyword>
<feature type="compositionally biased region" description="Basic and acidic residues" evidence="11">
    <location>
        <begin position="113"/>
        <end position="127"/>
    </location>
</feature>
<dbReference type="InterPro" id="IPR027141">
    <property type="entry name" value="LSm4/Sm_D1/D3"/>
</dbReference>
<dbReference type="Gene3D" id="2.30.30.100">
    <property type="match status" value="1"/>
</dbReference>
<feature type="domain" description="Sm" evidence="12">
    <location>
        <begin position="2"/>
        <end position="75"/>
    </location>
</feature>
<comment type="subunit">
    <text evidence="10">LSm subunits form a heteromer with a doughnut shape.</text>
</comment>
<evidence type="ECO:0000256" key="6">
    <source>
        <dbReference type="ARBA" id="ARBA00022884"/>
    </source>
</evidence>
<keyword evidence="9 10" id="KW-0687">Ribonucleoprotein</keyword>
<reference evidence="13 14" key="1">
    <citation type="submission" date="2024-11" db="EMBL/GenBank/DDBJ databases">
        <title>Adaptive evolution of stress response genes in parasites aligns with host niche diversity.</title>
        <authorList>
            <person name="Hahn C."/>
            <person name="Resl P."/>
        </authorList>
    </citation>
    <scope>NUCLEOTIDE SEQUENCE [LARGE SCALE GENOMIC DNA]</scope>
    <source>
        <strain evidence="13">EGGRZ-B1_66</strain>
        <tissue evidence="13">Body</tissue>
    </source>
</reference>
<dbReference type="PANTHER" id="PTHR23338">
    <property type="entry name" value="SMALL NUCLEAR RIBONUCLEOPROTEIN SM"/>
    <property type="match status" value="1"/>
</dbReference>
<keyword evidence="5 10" id="KW-0747">Spliceosome</keyword>
<comment type="similarity">
    <text evidence="2 10">Belongs to the snRNP Sm proteins family.</text>
</comment>